<dbReference type="Gene3D" id="1.10.260.40">
    <property type="entry name" value="lambda repressor-like DNA-binding domains"/>
    <property type="match status" value="1"/>
</dbReference>
<keyword evidence="1" id="KW-1133">Transmembrane helix</keyword>
<dbReference type="InterPro" id="IPR010982">
    <property type="entry name" value="Lambda_DNA-bd_dom_sf"/>
</dbReference>
<proteinExistence type="predicted"/>
<dbReference type="GO" id="GO:0003677">
    <property type="term" value="F:DNA binding"/>
    <property type="evidence" value="ECO:0007669"/>
    <property type="project" value="InterPro"/>
</dbReference>
<keyword evidence="1" id="KW-0812">Transmembrane</keyword>
<name>A0AAW7X9D6_9GAMM</name>
<dbReference type="EMBL" id="JAUOPB010000008">
    <property type="protein sequence ID" value="MDO6423133.1"/>
    <property type="molecule type" value="Genomic_DNA"/>
</dbReference>
<organism evidence="3 4">
    <name type="scientific">Saccharophagus degradans</name>
    <dbReference type="NCBI Taxonomy" id="86304"/>
    <lineage>
        <taxon>Bacteria</taxon>
        <taxon>Pseudomonadati</taxon>
        <taxon>Pseudomonadota</taxon>
        <taxon>Gammaproteobacteria</taxon>
        <taxon>Cellvibrionales</taxon>
        <taxon>Cellvibrionaceae</taxon>
        <taxon>Saccharophagus</taxon>
    </lineage>
</organism>
<dbReference type="InterPro" id="IPR001387">
    <property type="entry name" value="Cro/C1-type_HTH"/>
</dbReference>
<comment type="caution">
    <text evidence="3">The sequence shown here is derived from an EMBL/GenBank/DDBJ whole genome shotgun (WGS) entry which is preliminary data.</text>
</comment>
<protein>
    <submittedName>
        <fullName evidence="3">Helix-turn-helix transcriptional regulator</fullName>
    </submittedName>
</protein>
<dbReference type="Pfam" id="PF01381">
    <property type="entry name" value="HTH_3"/>
    <property type="match status" value="1"/>
</dbReference>
<sequence>MLIRKLRLDRGISQEQLAEVTGLSIRTIQRVEAGHRVSYASLRALAATFNVNVDSLEQELYAMNTSTNEYIEKPLWVRLILSLPSLRGLDRPSLLKHEAYLVGYAFFAYVASYLIPSVETFYWSLTTVDLLHFSAFSALFLAYISSIIPRLRENSKERNPPLPK</sequence>
<evidence type="ECO:0000313" key="3">
    <source>
        <dbReference type="EMBL" id="MDO6423133.1"/>
    </source>
</evidence>
<dbReference type="AlphaFoldDB" id="A0AAW7X9D6"/>
<keyword evidence="1" id="KW-0472">Membrane</keyword>
<feature type="transmembrane region" description="Helical" evidence="1">
    <location>
        <begin position="130"/>
        <end position="148"/>
    </location>
</feature>
<dbReference type="CDD" id="cd00093">
    <property type="entry name" value="HTH_XRE"/>
    <property type="match status" value="1"/>
</dbReference>
<dbReference type="Proteomes" id="UP001169760">
    <property type="component" value="Unassembled WGS sequence"/>
</dbReference>
<accession>A0AAW7X9D6</accession>
<dbReference type="SUPFAM" id="SSF47413">
    <property type="entry name" value="lambda repressor-like DNA-binding domains"/>
    <property type="match status" value="1"/>
</dbReference>
<gene>
    <name evidence="3" type="ORF">Q4521_11670</name>
</gene>
<evidence type="ECO:0000313" key="4">
    <source>
        <dbReference type="Proteomes" id="UP001169760"/>
    </source>
</evidence>
<feature type="domain" description="HTH cro/C1-type" evidence="2">
    <location>
        <begin position="3"/>
        <end position="56"/>
    </location>
</feature>
<dbReference type="SMART" id="SM00530">
    <property type="entry name" value="HTH_XRE"/>
    <property type="match status" value="1"/>
</dbReference>
<evidence type="ECO:0000256" key="1">
    <source>
        <dbReference type="SAM" id="Phobius"/>
    </source>
</evidence>
<reference evidence="3" key="1">
    <citation type="submission" date="2023-07" db="EMBL/GenBank/DDBJ databases">
        <title>Genome content predicts the carbon catabolic preferences of heterotrophic bacteria.</title>
        <authorList>
            <person name="Gralka M."/>
        </authorList>
    </citation>
    <scope>NUCLEOTIDE SEQUENCE</scope>
    <source>
        <strain evidence="3">I3M17_2</strain>
    </source>
</reference>
<dbReference type="PROSITE" id="PS50943">
    <property type="entry name" value="HTH_CROC1"/>
    <property type="match status" value="1"/>
</dbReference>
<evidence type="ECO:0000259" key="2">
    <source>
        <dbReference type="PROSITE" id="PS50943"/>
    </source>
</evidence>
<dbReference type="RefSeq" id="WP_303492895.1">
    <property type="nucleotide sequence ID" value="NZ_JAUOPB010000008.1"/>
</dbReference>
<feature type="transmembrane region" description="Helical" evidence="1">
    <location>
        <begin position="99"/>
        <end position="118"/>
    </location>
</feature>